<feature type="transmembrane region" description="Helical" evidence="1">
    <location>
        <begin position="64"/>
        <end position="88"/>
    </location>
</feature>
<name>A0A0C9T045_PAXIN</name>
<dbReference type="AlphaFoldDB" id="A0A0C9T045"/>
<feature type="transmembrane region" description="Helical" evidence="1">
    <location>
        <begin position="100"/>
        <end position="120"/>
    </location>
</feature>
<gene>
    <name evidence="3" type="ORF">PAXINDRAFT_168803</name>
</gene>
<keyword evidence="1" id="KW-1133">Transmembrane helix</keyword>
<dbReference type="HOGENOM" id="CLU_046025_5_2_1"/>
<dbReference type="Pfam" id="PF20152">
    <property type="entry name" value="DUF6534"/>
    <property type="match status" value="1"/>
</dbReference>
<dbReference type="OrthoDB" id="3270417at2759"/>
<feature type="transmembrane region" description="Helical" evidence="1">
    <location>
        <begin position="132"/>
        <end position="156"/>
    </location>
</feature>
<dbReference type="PANTHER" id="PTHR40465:SF1">
    <property type="entry name" value="DUF6534 DOMAIN-CONTAINING PROTEIN"/>
    <property type="match status" value="1"/>
</dbReference>
<feature type="domain" description="DUF6534" evidence="2">
    <location>
        <begin position="145"/>
        <end position="231"/>
    </location>
</feature>
<evidence type="ECO:0000259" key="2">
    <source>
        <dbReference type="Pfam" id="PF20152"/>
    </source>
</evidence>
<keyword evidence="1" id="KW-0812">Transmembrane</keyword>
<dbReference type="EMBL" id="KN819335">
    <property type="protein sequence ID" value="KIJ15789.1"/>
    <property type="molecule type" value="Genomic_DNA"/>
</dbReference>
<organism evidence="3 4">
    <name type="scientific">Paxillus involutus ATCC 200175</name>
    <dbReference type="NCBI Taxonomy" id="664439"/>
    <lineage>
        <taxon>Eukaryota</taxon>
        <taxon>Fungi</taxon>
        <taxon>Dikarya</taxon>
        <taxon>Basidiomycota</taxon>
        <taxon>Agaricomycotina</taxon>
        <taxon>Agaricomycetes</taxon>
        <taxon>Agaricomycetidae</taxon>
        <taxon>Boletales</taxon>
        <taxon>Paxilineae</taxon>
        <taxon>Paxillaceae</taxon>
        <taxon>Paxillus</taxon>
    </lineage>
</organism>
<protein>
    <recommendedName>
        <fullName evidence="2">DUF6534 domain-containing protein</fullName>
    </recommendedName>
</protein>
<evidence type="ECO:0000313" key="4">
    <source>
        <dbReference type="Proteomes" id="UP000053647"/>
    </source>
</evidence>
<feature type="transmembrane region" description="Helical" evidence="1">
    <location>
        <begin position="27"/>
        <end position="52"/>
    </location>
</feature>
<dbReference type="InterPro" id="IPR045339">
    <property type="entry name" value="DUF6534"/>
</dbReference>
<evidence type="ECO:0000256" key="1">
    <source>
        <dbReference type="SAM" id="Phobius"/>
    </source>
</evidence>
<accession>A0A0C9T045</accession>
<proteinExistence type="predicted"/>
<sequence>MFLYGVFCMQMFYYARNYTEDRLFLKWLVAFLWILETVHLALSIHFIEYYLIMNFDNPPALEYGVWSLALTFLFGYLAVWIVNLCFVWRIWQLSRQNWTCLFLITLTTTRTVLALVNVALGLRYPYIPEFLVIIYPTMVAGWALAAIADSLIAVVLCYYLRKYRSGMRRTEHIINRLLLYTINTGALAALFAIITIILYVTLEGALVFTGFDQVQSKLYGISLLASLNSRKATLAAARMAVPTTDNISLRFLANNIGATKMDSQNPLEETLPPSRR</sequence>
<evidence type="ECO:0000313" key="3">
    <source>
        <dbReference type="EMBL" id="KIJ15789.1"/>
    </source>
</evidence>
<reference evidence="3 4" key="1">
    <citation type="submission" date="2014-06" db="EMBL/GenBank/DDBJ databases">
        <authorList>
            <consortium name="DOE Joint Genome Institute"/>
            <person name="Kuo A."/>
            <person name="Kohler A."/>
            <person name="Nagy L.G."/>
            <person name="Floudas D."/>
            <person name="Copeland A."/>
            <person name="Barry K.W."/>
            <person name="Cichocki N."/>
            <person name="Veneault-Fourrey C."/>
            <person name="LaButti K."/>
            <person name="Lindquist E.A."/>
            <person name="Lipzen A."/>
            <person name="Lundell T."/>
            <person name="Morin E."/>
            <person name="Murat C."/>
            <person name="Sun H."/>
            <person name="Tunlid A."/>
            <person name="Henrissat B."/>
            <person name="Grigoriev I.V."/>
            <person name="Hibbett D.S."/>
            <person name="Martin F."/>
            <person name="Nordberg H.P."/>
            <person name="Cantor M.N."/>
            <person name="Hua S.X."/>
        </authorList>
    </citation>
    <scope>NUCLEOTIDE SEQUENCE [LARGE SCALE GENOMIC DNA]</scope>
    <source>
        <strain evidence="3 4">ATCC 200175</strain>
    </source>
</reference>
<reference evidence="4" key="2">
    <citation type="submission" date="2015-01" db="EMBL/GenBank/DDBJ databases">
        <title>Evolutionary Origins and Diversification of the Mycorrhizal Mutualists.</title>
        <authorList>
            <consortium name="DOE Joint Genome Institute"/>
            <consortium name="Mycorrhizal Genomics Consortium"/>
            <person name="Kohler A."/>
            <person name="Kuo A."/>
            <person name="Nagy L.G."/>
            <person name="Floudas D."/>
            <person name="Copeland A."/>
            <person name="Barry K.W."/>
            <person name="Cichocki N."/>
            <person name="Veneault-Fourrey C."/>
            <person name="LaButti K."/>
            <person name="Lindquist E.A."/>
            <person name="Lipzen A."/>
            <person name="Lundell T."/>
            <person name="Morin E."/>
            <person name="Murat C."/>
            <person name="Riley R."/>
            <person name="Ohm R."/>
            <person name="Sun H."/>
            <person name="Tunlid A."/>
            <person name="Henrissat B."/>
            <person name="Grigoriev I.V."/>
            <person name="Hibbett D.S."/>
            <person name="Martin F."/>
        </authorList>
    </citation>
    <scope>NUCLEOTIDE SEQUENCE [LARGE SCALE GENOMIC DNA]</scope>
    <source>
        <strain evidence="4">ATCC 200175</strain>
    </source>
</reference>
<keyword evidence="1" id="KW-0472">Membrane</keyword>
<feature type="transmembrane region" description="Helical" evidence="1">
    <location>
        <begin position="177"/>
        <end position="202"/>
    </location>
</feature>
<dbReference type="Proteomes" id="UP000053647">
    <property type="component" value="Unassembled WGS sequence"/>
</dbReference>
<keyword evidence="4" id="KW-1185">Reference proteome</keyword>
<dbReference type="PANTHER" id="PTHR40465">
    <property type="entry name" value="CHROMOSOME 1, WHOLE GENOME SHOTGUN SEQUENCE"/>
    <property type="match status" value="1"/>
</dbReference>